<keyword evidence="2" id="KW-1185">Reference proteome</keyword>
<proteinExistence type="predicted"/>
<evidence type="ECO:0000313" key="1">
    <source>
        <dbReference type="EMBL" id="GAA4153939.1"/>
    </source>
</evidence>
<comment type="caution">
    <text evidence="1">The sequence shown here is derived from an EMBL/GenBank/DDBJ whole genome shotgun (WGS) entry which is preliminary data.</text>
</comment>
<reference evidence="2" key="1">
    <citation type="journal article" date="2019" name="Int. J. Syst. Evol. Microbiol.">
        <title>The Global Catalogue of Microorganisms (GCM) 10K type strain sequencing project: providing services to taxonomists for standard genome sequencing and annotation.</title>
        <authorList>
            <consortium name="The Broad Institute Genomics Platform"/>
            <consortium name="The Broad Institute Genome Sequencing Center for Infectious Disease"/>
            <person name="Wu L."/>
            <person name="Ma J."/>
        </authorList>
    </citation>
    <scope>NUCLEOTIDE SEQUENCE [LARGE SCALE GENOMIC DNA]</scope>
    <source>
        <strain evidence="2">JCM 17316</strain>
    </source>
</reference>
<name>A0ABP7ZDC3_9ACTN</name>
<sequence length="82" mass="8857">MRLRGARDDLAAAREPEWRSEAAALAARAAALQDALAERLAAWDPCDPCDAVLFLEAVSGDVLRLARHHRAAARSGEVARTH</sequence>
<organism evidence="1 2">
    <name type="scientific">Actinomadura keratinilytica</name>
    <dbReference type="NCBI Taxonomy" id="547461"/>
    <lineage>
        <taxon>Bacteria</taxon>
        <taxon>Bacillati</taxon>
        <taxon>Actinomycetota</taxon>
        <taxon>Actinomycetes</taxon>
        <taxon>Streptosporangiales</taxon>
        <taxon>Thermomonosporaceae</taxon>
        <taxon>Actinomadura</taxon>
    </lineage>
</organism>
<protein>
    <submittedName>
        <fullName evidence="1">Uncharacterized protein</fullName>
    </submittedName>
</protein>
<dbReference type="Proteomes" id="UP001500266">
    <property type="component" value="Unassembled WGS sequence"/>
</dbReference>
<accession>A0ABP7ZDC3</accession>
<evidence type="ECO:0000313" key="2">
    <source>
        <dbReference type="Proteomes" id="UP001500266"/>
    </source>
</evidence>
<gene>
    <name evidence="1" type="ORF">GCM10022416_53400</name>
</gene>
<dbReference type="EMBL" id="BAABDO010000117">
    <property type="protein sequence ID" value="GAA4153939.1"/>
    <property type="molecule type" value="Genomic_DNA"/>
</dbReference>